<feature type="transmembrane region" description="Helical" evidence="1">
    <location>
        <begin position="69"/>
        <end position="87"/>
    </location>
</feature>
<dbReference type="RefSeq" id="WP_377501686.1">
    <property type="nucleotide sequence ID" value="NZ_JBHMDO010000048.1"/>
</dbReference>
<evidence type="ECO:0000256" key="1">
    <source>
        <dbReference type="SAM" id="Phobius"/>
    </source>
</evidence>
<dbReference type="PANTHER" id="PTHR40031:SF1">
    <property type="entry name" value="MEMBRANE-BOUND METAL-DEPENDENT HYDROLASE"/>
    <property type="match status" value="1"/>
</dbReference>
<feature type="transmembrane region" description="Helical" evidence="1">
    <location>
        <begin position="93"/>
        <end position="113"/>
    </location>
</feature>
<reference evidence="2 3" key="1">
    <citation type="submission" date="2024-09" db="EMBL/GenBank/DDBJ databases">
        <authorList>
            <person name="Sun Q."/>
            <person name="Mori K."/>
        </authorList>
    </citation>
    <scope>NUCLEOTIDE SEQUENCE [LARGE SCALE GENOMIC DNA]</scope>
    <source>
        <strain evidence="2 3">TISTR 2452</strain>
    </source>
</reference>
<dbReference type="PANTHER" id="PTHR40031">
    <property type="entry name" value="HYPOTHETICAL MEMBRANE SPANNING PROTEIN"/>
    <property type="match status" value="1"/>
</dbReference>
<keyword evidence="2" id="KW-0378">Hydrolase</keyword>
<keyword evidence="1" id="KW-1133">Transmembrane helix</keyword>
<feature type="transmembrane region" description="Helical" evidence="1">
    <location>
        <begin position="134"/>
        <end position="155"/>
    </location>
</feature>
<dbReference type="GO" id="GO:0016787">
    <property type="term" value="F:hydrolase activity"/>
    <property type="evidence" value="ECO:0007669"/>
    <property type="project" value="UniProtKB-KW"/>
</dbReference>
<dbReference type="EMBL" id="JBHMDO010000048">
    <property type="protein sequence ID" value="MFB9330447.1"/>
    <property type="molecule type" value="Genomic_DNA"/>
</dbReference>
<keyword evidence="1" id="KW-0472">Membrane</keyword>
<organism evidence="2 3">
    <name type="scientific">Paenibacillus aurantiacus</name>
    <dbReference type="NCBI Taxonomy" id="1936118"/>
    <lineage>
        <taxon>Bacteria</taxon>
        <taxon>Bacillati</taxon>
        <taxon>Bacillota</taxon>
        <taxon>Bacilli</taxon>
        <taxon>Bacillales</taxon>
        <taxon>Paenibacillaceae</taxon>
        <taxon>Paenibacillus</taxon>
    </lineage>
</organism>
<sequence length="323" mass="36193">MDTGSHLLFGLTLAGLSMIDPHVAANPELLPAMATATMIGSHAPDFDSFMRLKGKAAYIRTHRGLTHSLPAPLIWAVIIGTGASALFGQWPHWLTLVCWTFAAVCFHITLDLLNGYGVQCFRPFSRRWWHLDALCLFDPYLFVLHTVSALAWLVFGFSPVPLFAITYGLTALYIIWRLTVHHMTLRIVREAYPAAGTISLLPSLSGRVWQFTAETGNIFRLGKVRDGVIMEEAIIPKSREDRLPPQARATIGTDVVQTFLGFADRIHVNVSSVAEGYEVVWSDVRFWTNNKMPFGTAVTLDPQLNVLRERIGWDKKTWEPPHV</sequence>
<protein>
    <submittedName>
        <fullName evidence="2">Metal-dependent hydrolase</fullName>
    </submittedName>
</protein>
<dbReference type="Pfam" id="PF04307">
    <property type="entry name" value="YdjM"/>
    <property type="match status" value="1"/>
</dbReference>
<feature type="transmembrane region" description="Helical" evidence="1">
    <location>
        <begin position="161"/>
        <end position="180"/>
    </location>
</feature>
<evidence type="ECO:0000313" key="3">
    <source>
        <dbReference type="Proteomes" id="UP001589747"/>
    </source>
</evidence>
<dbReference type="InterPro" id="IPR007404">
    <property type="entry name" value="YdjM-like"/>
</dbReference>
<gene>
    <name evidence="2" type="ORF">ACFFSY_31280</name>
</gene>
<comment type="caution">
    <text evidence="2">The sequence shown here is derived from an EMBL/GenBank/DDBJ whole genome shotgun (WGS) entry which is preliminary data.</text>
</comment>
<dbReference type="InterPro" id="IPR053170">
    <property type="entry name" value="Transcription_regulator"/>
</dbReference>
<keyword evidence="3" id="KW-1185">Reference proteome</keyword>
<dbReference type="Proteomes" id="UP001589747">
    <property type="component" value="Unassembled WGS sequence"/>
</dbReference>
<name>A0ABV5KYY5_9BACL</name>
<proteinExistence type="predicted"/>
<evidence type="ECO:0000313" key="2">
    <source>
        <dbReference type="EMBL" id="MFB9330447.1"/>
    </source>
</evidence>
<accession>A0ABV5KYY5</accession>
<keyword evidence="1" id="KW-0812">Transmembrane</keyword>